<dbReference type="Proteomes" id="UP001589818">
    <property type="component" value="Unassembled WGS sequence"/>
</dbReference>
<evidence type="ECO:0000313" key="1">
    <source>
        <dbReference type="EMBL" id="MFC0393431.1"/>
    </source>
</evidence>
<comment type="caution">
    <text evidence="1">The sequence shown here is derived from an EMBL/GenBank/DDBJ whole genome shotgun (WGS) entry which is preliminary data.</text>
</comment>
<protein>
    <submittedName>
        <fullName evidence="1">Uncharacterized protein</fullName>
    </submittedName>
</protein>
<name>A0ABV6JCB5_9BACL</name>
<proteinExistence type="predicted"/>
<dbReference type="EMBL" id="JBHLVF010000033">
    <property type="protein sequence ID" value="MFC0393431.1"/>
    <property type="molecule type" value="Genomic_DNA"/>
</dbReference>
<evidence type="ECO:0000313" key="2">
    <source>
        <dbReference type="Proteomes" id="UP001589818"/>
    </source>
</evidence>
<organism evidence="1 2">
    <name type="scientific">Paenibacillus mendelii</name>
    <dbReference type="NCBI Taxonomy" id="206163"/>
    <lineage>
        <taxon>Bacteria</taxon>
        <taxon>Bacillati</taxon>
        <taxon>Bacillota</taxon>
        <taxon>Bacilli</taxon>
        <taxon>Bacillales</taxon>
        <taxon>Paenibacillaceae</taxon>
        <taxon>Paenibacillus</taxon>
    </lineage>
</organism>
<gene>
    <name evidence="1" type="ORF">ACFFJ8_18890</name>
</gene>
<dbReference type="RefSeq" id="WP_204821509.1">
    <property type="nucleotide sequence ID" value="NZ_JANHOF010000014.1"/>
</dbReference>
<accession>A0ABV6JCB5</accession>
<reference evidence="1 2" key="1">
    <citation type="submission" date="2024-09" db="EMBL/GenBank/DDBJ databases">
        <authorList>
            <person name="Sun Q."/>
            <person name="Mori K."/>
        </authorList>
    </citation>
    <scope>NUCLEOTIDE SEQUENCE [LARGE SCALE GENOMIC DNA]</scope>
    <source>
        <strain evidence="1 2">CCM 4839</strain>
    </source>
</reference>
<keyword evidence="2" id="KW-1185">Reference proteome</keyword>
<sequence>MQLERSLSSIEAAEVHKLQRAAGRCDAVEGNSELAWKRTGGTGLVRLQLCSACSQRNPERLTSVIRCNRMCADPSADCCRTADSYGGA</sequence>